<organism evidence="1">
    <name type="scientific">Eucalyptus grandis</name>
    <name type="common">Flooded gum</name>
    <dbReference type="NCBI Taxonomy" id="71139"/>
    <lineage>
        <taxon>Eukaryota</taxon>
        <taxon>Viridiplantae</taxon>
        <taxon>Streptophyta</taxon>
        <taxon>Embryophyta</taxon>
        <taxon>Tracheophyta</taxon>
        <taxon>Spermatophyta</taxon>
        <taxon>Magnoliopsida</taxon>
        <taxon>eudicotyledons</taxon>
        <taxon>Gunneridae</taxon>
        <taxon>Pentapetalae</taxon>
        <taxon>rosids</taxon>
        <taxon>malvids</taxon>
        <taxon>Myrtales</taxon>
        <taxon>Myrtaceae</taxon>
        <taxon>Myrtoideae</taxon>
        <taxon>Eucalypteae</taxon>
        <taxon>Eucalyptus</taxon>
    </lineage>
</organism>
<proteinExistence type="predicted"/>
<dbReference type="EMBL" id="KK198760">
    <property type="protein sequence ID" value="KCW58041.1"/>
    <property type="molecule type" value="Genomic_DNA"/>
</dbReference>
<protein>
    <submittedName>
        <fullName evidence="1">Uncharacterized protein</fullName>
    </submittedName>
</protein>
<reference evidence="1" key="1">
    <citation type="submission" date="2013-07" db="EMBL/GenBank/DDBJ databases">
        <title>The genome of Eucalyptus grandis.</title>
        <authorList>
            <person name="Schmutz J."/>
            <person name="Hayes R."/>
            <person name="Myburg A."/>
            <person name="Tuskan G."/>
            <person name="Grattapaglia D."/>
            <person name="Rokhsar D.S."/>
        </authorList>
    </citation>
    <scope>NUCLEOTIDE SEQUENCE</scope>
    <source>
        <tissue evidence="1">Leaf extractions</tissue>
    </source>
</reference>
<name>A0A059AWM5_EUCGR</name>
<dbReference type="InParanoid" id="A0A059AWM5"/>
<dbReference type="AlphaFoldDB" id="A0A059AWM5"/>
<gene>
    <name evidence="1" type="ORF">EUGRSUZ_H00772</name>
</gene>
<sequence length="81" mass="8920">MMDATPHQTRRFLFRPEMKERFSGRATPRRAHSNGRGRAVTSQVAAATGEQCLKSVFHVDWVFICGFGSERSGGSCVCSGI</sequence>
<evidence type="ECO:0000313" key="1">
    <source>
        <dbReference type="EMBL" id="KCW58041.1"/>
    </source>
</evidence>
<accession>A0A059AWM5</accession>
<dbReference type="Gramene" id="KCW58041">
    <property type="protein sequence ID" value="KCW58041"/>
    <property type="gene ID" value="EUGRSUZ_H00772"/>
</dbReference>